<dbReference type="InterPro" id="IPR006145">
    <property type="entry name" value="PsdUridine_synth_RsuA/RluA"/>
</dbReference>
<reference evidence="2" key="1">
    <citation type="submission" date="2018-06" db="EMBL/GenBank/DDBJ databases">
        <authorList>
            <person name="Zhirakovskaya E."/>
        </authorList>
    </citation>
    <scope>NUCLEOTIDE SEQUENCE</scope>
</reference>
<feature type="domain" description="Pseudouridine synthase RsuA/RluA-like" evidence="1">
    <location>
        <begin position="110"/>
        <end position="246"/>
    </location>
</feature>
<dbReference type="EMBL" id="UOFG01000132">
    <property type="protein sequence ID" value="VAW60811.1"/>
    <property type="molecule type" value="Genomic_DNA"/>
</dbReference>
<dbReference type="InterPro" id="IPR050188">
    <property type="entry name" value="RluA_PseudoU_synthase"/>
</dbReference>
<protein>
    <submittedName>
        <fullName evidence="2">Pseudouridine synthase</fullName>
    </submittedName>
</protein>
<evidence type="ECO:0000259" key="1">
    <source>
        <dbReference type="Pfam" id="PF00849"/>
    </source>
</evidence>
<dbReference type="AlphaFoldDB" id="A0A3B0WZ54"/>
<dbReference type="GO" id="GO:0009982">
    <property type="term" value="F:pseudouridine synthase activity"/>
    <property type="evidence" value="ECO:0007669"/>
    <property type="project" value="InterPro"/>
</dbReference>
<gene>
    <name evidence="2" type="ORF">MNBD_GAMMA11-3170</name>
</gene>
<evidence type="ECO:0000313" key="2">
    <source>
        <dbReference type="EMBL" id="VAW60811.1"/>
    </source>
</evidence>
<accession>A0A3B0WZ54</accession>
<dbReference type="CDD" id="cd02869">
    <property type="entry name" value="PseudoU_synth_RluA_like"/>
    <property type="match status" value="1"/>
</dbReference>
<dbReference type="SUPFAM" id="SSF55120">
    <property type="entry name" value="Pseudouridine synthase"/>
    <property type="match status" value="1"/>
</dbReference>
<dbReference type="GO" id="GO:0003723">
    <property type="term" value="F:RNA binding"/>
    <property type="evidence" value="ECO:0007669"/>
    <property type="project" value="InterPro"/>
</dbReference>
<proteinExistence type="predicted"/>
<sequence length="295" mass="33469">MSRADFVSVDTSANDNTVFEKHIPVEREGETLIDCMDNNTEISRQQLKRLLHNGGVWLETTHRNGTQSIERTRRAKKTLKQSDTVHVYYNAKIQSEPPAAAELVADEGGYSIWNKPSGMYSQGSKWGDHCTLYRWAEKKLQPQRPAFIVHRLDRAANGLIILAHKKSVAAMFSAMFENHRIDKKYKAVVEGVVSDISLPHRIKNRLDNKNAVSEIISVKTNTEKNISEVEMVIETGRKHQIRRHLSEMGYPIVGDRLYGAKSIEMDLQLSSVSLGFVCPVTSVQKKYQLITDKPH</sequence>
<dbReference type="Pfam" id="PF00849">
    <property type="entry name" value="PseudoU_synth_2"/>
    <property type="match status" value="1"/>
</dbReference>
<dbReference type="GO" id="GO:0001522">
    <property type="term" value="P:pseudouridine synthesis"/>
    <property type="evidence" value="ECO:0007669"/>
    <property type="project" value="InterPro"/>
</dbReference>
<organism evidence="2">
    <name type="scientific">hydrothermal vent metagenome</name>
    <dbReference type="NCBI Taxonomy" id="652676"/>
    <lineage>
        <taxon>unclassified sequences</taxon>
        <taxon>metagenomes</taxon>
        <taxon>ecological metagenomes</taxon>
    </lineage>
</organism>
<dbReference type="Gene3D" id="3.30.2350.10">
    <property type="entry name" value="Pseudouridine synthase"/>
    <property type="match status" value="1"/>
</dbReference>
<name>A0A3B0WZ54_9ZZZZ</name>
<dbReference type="PANTHER" id="PTHR21600">
    <property type="entry name" value="MITOCHONDRIAL RNA PSEUDOURIDINE SYNTHASE"/>
    <property type="match status" value="1"/>
</dbReference>
<dbReference type="InterPro" id="IPR020103">
    <property type="entry name" value="PsdUridine_synth_cat_dom_sf"/>
</dbReference>